<gene>
    <name evidence="1" type="ORF">HB662_16590</name>
</gene>
<evidence type="ECO:0000313" key="1">
    <source>
        <dbReference type="EMBL" id="NKE46402.1"/>
    </source>
</evidence>
<dbReference type="RefSeq" id="WP_168050948.1">
    <property type="nucleotide sequence ID" value="NZ_JAATJR010000005.1"/>
</dbReference>
<name>A0ABX1F277_9PROT</name>
<dbReference type="Proteomes" id="UP000765160">
    <property type="component" value="Unassembled WGS sequence"/>
</dbReference>
<proteinExistence type="predicted"/>
<keyword evidence="2" id="KW-1185">Reference proteome</keyword>
<reference evidence="1 2" key="1">
    <citation type="submission" date="2020-03" db="EMBL/GenBank/DDBJ databases">
        <title>Roseomonas selenitidurans sp. nov. isolated from soil.</title>
        <authorList>
            <person name="Liu H."/>
        </authorList>
    </citation>
    <scope>NUCLEOTIDE SEQUENCE [LARGE SCALE GENOMIC DNA]</scope>
    <source>
        <strain evidence="1 2">JCM 15073</strain>
    </source>
</reference>
<accession>A0ABX1F277</accession>
<protein>
    <submittedName>
        <fullName evidence="1">Uncharacterized protein</fullName>
    </submittedName>
</protein>
<sequence length="134" mass="14635">MIPEIPPQLMAALADAPLAALMLWMMHMLRRELQARPEAPPVAPTVAPPVAFPVPHPGPSRDELVDFKLEVARTYVPLSLIRDLDSRLSLQLLRIEEKLDEVSRTATTATAIAGQAMPNCKMGFGARADAESSR</sequence>
<dbReference type="EMBL" id="JAAVTX010000005">
    <property type="protein sequence ID" value="NKE46402.1"/>
    <property type="molecule type" value="Genomic_DNA"/>
</dbReference>
<organism evidence="1 2">
    <name type="scientific">Falsiroseomonas frigidaquae</name>
    <dbReference type="NCBI Taxonomy" id="487318"/>
    <lineage>
        <taxon>Bacteria</taxon>
        <taxon>Pseudomonadati</taxon>
        <taxon>Pseudomonadota</taxon>
        <taxon>Alphaproteobacteria</taxon>
        <taxon>Acetobacterales</taxon>
        <taxon>Roseomonadaceae</taxon>
        <taxon>Falsiroseomonas</taxon>
    </lineage>
</organism>
<comment type="caution">
    <text evidence="1">The sequence shown here is derived from an EMBL/GenBank/DDBJ whole genome shotgun (WGS) entry which is preliminary data.</text>
</comment>
<evidence type="ECO:0000313" key="2">
    <source>
        <dbReference type="Proteomes" id="UP000765160"/>
    </source>
</evidence>